<keyword evidence="2" id="KW-0378">Hydrolase</keyword>
<evidence type="ECO:0000256" key="2">
    <source>
        <dbReference type="ARBA" id="ARBA00022801"/>
    </source>
</evidence>
<dbReference type="GO" id="GO:0016787">
    <property type="term" value="F:hydrolase activity"/>
    <property type="evidence" value="ECO:0007669"/>
    <property type="project" value="UniProtKB-KW"/>
</dbReference>
<protein>
    <submittedName>
        <fullName evidence="4">Fibronectin type III domain protein</fullName>
    </submittedName>
</protein>
<evidence type="ECO:0000313" key="4">
    <source>
        <dbReference type="EMBL" id="TCK70584.1"/>
    </source>
</evidence>
<evidence type="ECO:0000259" key="3">
    <source>
        <dbReference type="SMART" id="SM01217"/>
    </source>
</evidence>
<dbReference type="Gene3D" id="2.60.40.10">
    <property type="entry name" value="Immunoglobulins"/>
    <property type="match status" value="1"/>
</dbReference>
<comment type="similarity">
    <text evidence="1">Belongs to the glycosyl hydrolase 3 family.</text>
</comment>
<organism evidence="4 5">
    <name type="scientific">Lonepinella koalarum</name>
    <dbReference type="NCBI Taxonomy" id="53417"/>
    <lineage>
        <taxon>Bacteria</taxon>
        <taxon>Pseudomonadati</taxon>
        <taxon>Pseudomonadota</taxon>
        <taxon>Gammaproteobacteria</taxon>
        <taxon>Pasteurellales</taxon>
        <taxon>Pasteurellaceae</taxon>
        <taxon>Lonepinella</taxon>
    </lineage>
</organism>
<dbReference type="InterPro" id="IPR026891">
    <property type="entry name" value="Fn3-like"/>
</dbReference>
<proteinExistence type="inferred from homology"/>
<keyword evidence="5" id="KW-1185">Reference proteome</keyword>
<accession>A0A4R1KYR0</accession>
<dbReference type="InterPro" id="IPR050288">
    <property type="entry name" value="Cellulose_deg_GH3"/>
</dbReference>
<dbReference type="OrthoDB" id="9781691at2"/>
<evidence type="ECO:0000256" key="1">
    <source>
        <dbReference type="ARBA" id="ARBA00005336"/>
    </source>
</evidence>
<reference evidence="4 5" key="1">
    <citation type="submission" date="2019-03" db="EMBL/GenBank/DDBJ databases">
        <title>Genomic Encyclopedia of Type Strains, Phase IV (KMG-IV): sequencing the most valuable type-strain genomes for metagenomic binning, comparative biology and taxonomic classification.</title>
        <authorList>
            <person name="Goeker M."/>
        </authorList>
    </citation>
    <scope>NUCLEOTIDE SEQUENCE [LARGE SCALE GENOMIC DNA]</scope>
    <source>
        <strain evidence="4 5">DSM 10053</strain>
    </source>
</reference>
<gene>
    <name evidence="4" type="ORF">EV692_0865</name>
</gene>
<dbReference type="EMBL" id="SMGJ01000002">
    <property type="protein sequence ID" value="TCK70584.1"/>
    <property type="molecule type" value="Genomic_DNA"/>
</dbReference>
<dbReference type="AlphaFoldDB" id="A0A4R1KYR0"/>
<evidence type="ECO:0000313" key="5">
    <source>
        <dbReference type="Proteomes" id="UP000295496"/>
    </source>
</evidence>
<dbReference type="PANTHER" id="PTHR42715">
    <property type="entry name" value="BETA-GLUCOSIDASE"/>
    <property type="match status" value="1"/>
</dbReference>
<sequence>MLKAIFYCPTAKHKTCNALGELGQNVILLINTGDLIDLSFLSQIGVNIKVQNTGNRSGKEVVQVYATLPNIQGIQRQPKKLVAFAKSQNLSPQASKILALTVNVADLARFDPSQTVWVIDAGYYGLSVGNSSTDLQNIATRTNKFCPILVARITKSVGTLPFTAELSIRTNCWLKKITNRINRIAI</sequence>
<feature type="domain" description="Fibronectin type III-like" evidence="3">
    <location>
        <begin position="60"/>
        <end position="132"/>
    </location>
</feature>
<dbReference type="Pfam" id="PF14310">
    <property type="entry name" value="Fn3-like"/>
    <property type="match status" value="1"/>
</dbReference>
<dbReference type="SMART" id="SM01217">
    <property type="entry name" value="Fn3_like"/>
    <property type="match status" value="1"/>
</dbReference>
<name>A0A4R1KYR0_9PAST</name>
<dbReference type="PANTHER" id="PTHR42715:SF10">
    <property type="entry name" value="BETA-GLUCOSIDASE"/>
    <property type="match status" value="1"/>
</dbReference>
<dbReference type="InterPro" id="IPR013783">
    <property type="entry name" value="Ig-like_fold"/>
</dbReference>
<comment type="caution">
    <text evidence="4">The sequence shown here is derived from an EMBL/GenBank/DDBJ whole genome shotgun (WGS) entry which is preliminary data.</text>
</comment>
<dbReference type="Proteomes" id="UP000295496">
    <property type="component" value="Unassembled WGS sequence"/>
</dbReference>